<dbReference type="Proteomes" id="UP001310890">
    <property type="component" value="Unassembled WGS sequence"/>
</dbReference>
<dbReference type="AlphaFoldDB" id="A0AAN7TTC8"/>
<accession>A0AAN7TTC8</accession>
<evidence type="ECO:0000313" key="2">
    <source>
        <dbReference type="EMBL" id="KAK5115694.1"/>
    </source>
</evidence>
<protein>
    <submittedName>
        <fullName evidence="2">Uncharacterized protein</fullName>
    </submittedName>
</protein>
<name>A0AAN7TTC8_9PEZI</name>
<proteinExistence type="predicted"/>
<reference evidence="2" key="1">
    <citation type="submission" date="2023-08" db="EMBL/GenBank/DDBJ databases">
        <title>Black Yeasts Isolated from many extreme environments.</title>
        <authorList>
            <person name="Coleine C."/>
            <person name="Stajich J.E."/>
            <person name="Selbmann L."/>
        </authorList>
    </citation>
    <scope>NUCLEOTIDE SEQUENCE</scope>
    <source>
        <strain evidence="2">CCFEE 5401</strain>
    </source>
</reference>
<dbReference type="EMBL" id="JAVRRL010000011">
    <property type="protein sequence ID" value="KAK5115694.1"/>
    <property type="molecule type" value="Genomic_DNA"/>
</dbReference>
<organism evidence="2 3">
    <name type="scientific">Meristemomyces frigidus</name>
    <dbReference type="NCBI Taxonomy" id="1508187"/>
    <lineage>
        <taxon>Eukaryota</taxon>
        <taxon>Fungi</taxon>
        <taxon>Dikarya</taxon>
        <taxon>Ascomycota</taxon>
        <taxon>Pezizomycotina</taxon>
        <taxon>Dothideomycetes</taxon>
        <taxon>Dothideomycetidae</taxon>
        <taxon>Mycosphaerellales</taxon>
        <taxon>Teratosphaeriaceae</taxon>
        <taxon>Meristemomyces</taxon>
    </lineage>
</organism>
<gene>
    <name evidence="2" type="ORF">LTR62_000783</name>
</gene>
<evidence type="ECO:0000256" key="1">
    <source>
        <dbReference type="SAM" id="MobiDB-lite"/>
    </source>
</evidence>
<evidence type="ECO:0000313" key="3">
    <source>
        <dbReference type="Proteomes" id="UP001310890"/>
    </source>
</evidence>
<feature type="region of interest" description="Disordered" evidence="1">
    <location>
        <begin position="1"/>
        <end position="38"/>
    </location>
</feature>
<feature type="compositionally biased region" description="Polar residues" evidence="1">
    <location>
        <begin position="143"/>
        <end position="163"/>
    </location>
</feature>
<sequence length="172" mass="19101">MTTTTQPSPTLPRNDHTGLSDSTHSSTTTSSAERYRLDDTDSRPVLLYRYRGKLTTSSQREICAELDKDTLPPLRCTSIPIPRGTSYLEIKRHDLYLPEEKDDFAQYPNFDASLAAVKVPLLPYLSRLLLGSYDELYIVSPETTPSGSLAGSQEGSRRLSPTASWEGEGQES</sequence>
<feature type="region of interest" description="Disordered" evidence="1">
    <location>
        <begin position="143"/>
        <end position="172"/>
    </location>
</feature>
<comment type="caution">
    <text evidence="2">The sequence shown here is derived from an EMBL/GenBank/DDBJ whole genome shotgun (WGS) entry which is preliminary data.</text>
</comment>
<feature type="compositionally biased region" description="Low complexity" evidence="1">
    <location>
        <begin position="20"/>
        <end position="31"/>
    </location>
</feature>